<dbReference type="Proteomes" id="UP000197007">
    <property type="component" value="Chromosome"/>
</dbReference>
<evidence type="ECO:0000313" key="5">
    <source>
        <dbReference type="Proteomes" id="UP000197007"/>
    </source>
</evidence>
<dbReference type="Gene3D" id="1.20.1420.20">
    <property type="entry name" value="M75 peptidase, HXXE motif"/>
    <property type="match status" value="1"/>
</dbReference>
<evidence type="ECO:0000256" key="1">
    <source>
        <dbReference type="ARBA" id="ARBA00004196"/>
    </source>
</evidence>
<gene>
    <name evidence="4" type="ORF">CBG49_03150</name>
</gene>
<dbReference type="InterPro" id="IPR034982">
    <property type="entry name" value="Imelysin-like_IrpA"/>
</dbReference>
<keyword evidence="2" id="KW-0732">Signal</keyword>
<feature type="domain" description="Imelysin-like" evidence="3">
    <location>
        <begin position="51"/>
        <end position="351"/>
    </location>
</feature>
<dbReference type="InterPro" id="IPR018976">
    <property type="entry name" value="Imelysin-like"/>
</dbReference>
<reference evidence="5" key="1">
    <citation type="submission" date="2017-06" db="EMBL/GenBank/DDBJ databases">
        <title>Complete genome sequence of Capnocytophaga sp. KCOM 1579 (=ChDC OS43) isolated from a human refractory periapical abscess lesion.</title>
        <authorList>
            <person name="Kook J.-K."/>
            <person name="Park S.-N."/>
            <person name="Lim Y.K."/>
            <person name="Roh H."/>
        </authorList>
    </citation>
    <scope>NUCLEOTIDE SEQUENCE [LARGE SCALE GENOMIC DNA]</scope>
    <source>
        <strain evidence="5">ChDC OS43</strain>
    </source>
</reference>
<dbReference type="Pfam" id="PF09375">
    <property type="entry name" value="Peptidase_M75"/>
    <property type="match status" value="1"/>
</dbReference>
<dbReference type="GO" id="GO:0030313">
    <property type="term" value="C:cell envelope"/>
    <property type="evidence" value="ECO:0007669"/>
    <property type="project" value="UniProtKB-SubCell"/>
</dbReference>
<organism evidence="4 5">
    <name type="scientific">Capnocytophaga endodontalis</name>
    <dbReference type="NCBI Taxonomy" id="2708117"/>
    <lineage>
        <taxon>Bacteria</taxon>
        <taxon>Pseudomonadati</taxon>
        <taxon>Bacteroidota</taxon>
        <taxon>Flavobacteriia</taxon>
        <taxon>Flavobacteriales</taxon>
        <taxon>Flavobacteriaceae</taxon>
        <taxon>Capnocytophaga</taxon>
    </lineage>
</organism>
<name>A0A1Z4BLJ3_9FLAO</name>
<evidence type="ECO:0000259" key="3">
    <source>
        <dbReference type="Pfam" id="PF09375"/>
    </source>
</evidence>
<dbReference type="EMBL" id="CP022022">
    <property type="protein sequence ID" value="ASF42161.1"/>
    <property type="molecule type" value="Genomic_DNA"/>
</dbReference>
<dbReference type="AlphaFoldDB" id="A0A1Z4BLJ3"/>
<comment type="subcellular location">
    <subcellularLocation>
        <location evidence="1">Cell envelope</location>
    </subcellularLocation>
</comment>
<evidence type="ECO:0000256" key="2">
    <source>
        <dbReference type="ARBA" id="ARBA00022729"/>
    </source>
</evidence>
<sequence>MKSKILTLSTIAALFFIGCNKDDNNDDEQQKLAAQVAAEQAVINDVVNNVIVPTYHELDAKTNAMVTALTSLENNATDANLTAAREAWKTARTPWEQSEGFLYGPVKLPEDLDEAMDTWPVDVNAMNNIINGTASITADVIKSNPETRGFHLIEYLIWGENGNATAASLSARQKEYLKAAAEDMKNNTAAVLNGWTKGQKYAEDFYNASKGTGKYKTTANAVSEIASGLWHIANEVAAEKIANCFNESGDPLFDKEESRFSNNSKKDFADNIRSIQNIYLGKYNGKQGKGISDLIKAKDTALDTKLKNKIQEAIDNLEAIPGTFTQAITKGNAAGNAAVKKAQQTVFELRDIIEKEVNKYYAITKG</sequence>
<dbReference type="KEGG" id="capn:CBG49_03150"/>
<protein>
    <submittedName>
        <fullName evidence="4">Imelysin</fullName>
    </submittedName>
</protein>
<dbReference type="InterPro" id="IPR038352">
    <property type="entry name" value="Imelysin_sf"/>
</dbReference>
<dbReference type="CDD" id="cd14658">
    <property type="entry name" value="Imelysin-like_IrpA"/>
    <property type="match status" value="1"/>
</dbReference>
<evidence type="ECO:0000313" key="4">
    <source>
        <dbReference type="EMBL" id="ASF42161.1"/>
    </source>
</evidence>
<accession>A0A1Z4BLJ3</accession>
<proteinExistence type="predicted"/>
<keyword evidence="5" id="KW-1185">Reference proteome</keyword>
<dbReference type="PROSITE" id="PS51257">
    <property type="entry name" value="PROKAR_LIPOPROTEIN"/>
    <property type="match status" value="1"/>
</dbReference>
<dbReference type="RefSeq" id="WP_088593339.1">
    <property type="nucleotide sequence ID" value="NZ_CP022022.1"/>
</dbReference>